<keyword evidence="12 13" id="KW-0742">SOS response</keyword>
<name>A0A7L7YZ49_9MICO</name>
<gene>
    <name evidence="12 19" type="primary">uvrB</name>
    <name evidence="19" type="ORF">H9X71_08790</name>
</gene>
<keyword evidence="9 12" id="KW-0234">DNA repair</keyword>
<keyword evidence="3 12" id="KW-0963">Cytoplasm</keyword>
<evidence type="ECO:0000256" key="5">
    <source>
        <dbReference type="ARBA" id="ARBA00022763"/>
    </source>
</evidence>
<evidence type="ECO:0000256" key="2">
    <source>
        <dbReference type="ARBA" id="ARBA00008533"/>
    </source>
</evidence>
<dbReference type="AlphaFoldDB" id="A0A7L7YZ49"/>
<feature type="domain" description="UVR" evidence="16">
    <location>
        <begin position="642"/>
        <end position="677"/>
    </location>
</feature>
<dbReference type="CDD" id="cd17916">
    <property type="entry name" value="DEXHc_UvrB"/>
    <property type="match status" value="1"/>
</dbReference>
<feature type="coiled-coil region" evidence="14">
    <location>
        <begin position="638"/>
        <end position="684"/>
    </location>
</feature>
<dbReference type="GO" id="GO:0006289">
    <property type="term" value="P:nucleotide-excision repair"/>
    <property type="evidence" value="ECO:0007669"/>
    <property type="project" value="UniProtKB-UniRule"/>
</dbReference>
<dbReference type="SUPFAM" id="SSF46600">
    <property type="entry name" value="C-terminal UvrC-binding domain of UvrB"/>
    <property type="match status" value="1"/>
</dbReference>
<dbReference type="EMBL" id="CP061274">
    <property type="protein sequence ID" value="QOD42735.1"/>
    <property type="molecule type" value="Genomic_DNA"/>
</dbReference>
<evidence type="ECO:0000313" key="19">
    <source>
        <dbReference type="EMBL" id="QOD42735.1"/>
    </source>
</evidence>
<comment type="function">
    <text evidence="12">The UvrABC repair system catalyzes the recognition and processing of DNA lesions. A damage recognition complex composed of 2 UvrA and 2 UvrB subunits scans DNA for abnormalities. Upon binding of the UvrA(2)B(2) complex to a putative damaged site, the DNA wraps around one UvrB monomer. DNA wrap is dependent on ATP binding by UvrB and probably causes local melting of the DNA helix, facilitating insertion of UvrB beta-hairpin between the DNA strands. Then UvrB probes one DNA strand for the presence of a lesion. If a lesion is found the UvrA subunits dissociate and the UvrB-DNA preincision complex is formed. This complex is subsequently bound by UvrC and the second UvrB is released. If no lesion is found, the DNA wraps around the other UvrB subunit that will check the other stand for damage.</text>
</comment>
<dbReference type="SUPFAM" id="SSF52540">
    <property type="entry name" value="P-loop containing nucleoside triphosphate hydrolases"/>
    <property type="match status" value="2"/>
</dbReference>
<dbReference type="HAMAP" id="MF_00204">
    <property type="entry name" value="UvrB"/>
    <property type="match status" value="1"/>
</dbReference>
<dbReference type="PANTHER" id="PTHR24029:SF0">
    <property type="entry name" value="UVRABC SYSTEM PROTEIN B"/>
    <property type="match status" value="1"/>
</dbReference>
<dbReference type="GO" id="GO:0016887">
    <property type="term" value="F:ATP hydrolysis activity"/>
    <property type="evidence" value="ECO:0007669"/>
    <property type="project" value="InterPro"/>
</dbReference>
<evidence type="ECO:0000256" key="7">
    <source>
        <dbReference type="ARBA" id="ARBA00022840"/>
    </source>
</evidence>
<keyword evidence="8 12" id="KW-0267">Excision nuclease</keyword>
<dbReference type="PROSITE" id="PS51192">
    <property type="entry name" value="HELICASE_ATP_BIND_1"/>
    <property type="match status" value="1"/>
</dbReference>
<dbReference type="GO" id="GO:0005524">
    <property type="term" value="F:ATP binding"/>
    <property type="evidence" value="ECO:0007669"/>
    <property type="project" value="UniProtKB-UniRule"/>
</dbReference>
<protein>
    <recommendedName>
        <fullName evidence="11 12">UvrABC system protein B</fullName>
        <shortName evidence="12">Protein UvrB</shortName>
    </recommendedName>
    <alternativeName>
        <fullName evidence="12">Excinuclease ABC subunit B</fullName>
    </alternativeName>
</protein>
<evidence type="ECO:0000256" key="13">
    <source>
        <dbReference type="RuleBase" id="RU003587"/>
    </source>
</evidence>
<feature type="short sequence motif" description="Beta-hairpin" evidence="12">
    <location>
        <begin position="97"/>
        <end position="120"/>
    </location>
</feature>
<sequence length="688" mass="77390">MQPTRSVRPFKVVSEYSPSGDQPTAIAELAGRVNAGEPDVVLLGATGTGKSATAAWLIEKVQRPTLILAHNKTLAAQLATEFRELMPDNAVEYFVSYYDYYQPEAYVPQTDTFIEKDSSVNAEVERLRHSTTNSLLSRRDVVVVSTVSCIYGLGQPEQYMNAMVALQVGMQINRDTLIRKFVSMQYQRNDVDFSRGNFRVRGDTIEIIPMYEELAIRIEMFGDEIEALYTLHPLTGDVVRKMDSVSVFPGSHYVAETEVMQRAIGTIQQELEERLAVLEREGKLLEAQRLRMRTNFDIEMMQQIGFCSGIENYSRHIDGRDAGEAPHCLLDYFPDDFLVIIDESHVTVPQIGAMFEGDSSRKRTLVEHGFRLPSALDNRPLKWNEFTERVGQTVYMSATPGKYELGMGDGVVEQIIRPTGLIDPAIVVKPTKGQIDDLLEQIRIRVEKDERILVTTLTKKMAEELTDYFAEAGVRVRYLHSDVDTLRRVELLSELRAGIYDVLVGINLLREGLDLPEVSLVAILDADKEGFLRSSTSLIQTIGRAARNVSGEVHMYADVLTDSMKRAIDETDRRREKQVAYNTEHGIDPTPLRKRIADITEILAREGEDTKKMLEGRGGGKRSPTPNLRREGKAAAGANELETIISDLNDQMLQAAGELKFELAARLRDELGDLKRELRQMEKAGHLS</sequence>
<dbReference type="RefSeq" id="WP_191146755.1">
    <property type="nucleotide sequence ID" value="NZ_CP061274.1"/>
</dbReference>
<keyword evidence="14" id="KW-0175">Coiled coil</keyword>
<feature type="binding site" evidence="12">
    <location>
        <begin position="44"/>
        <end position="51"/>
    </location>
    <ligand>
        <name>ATP</name>
        <dbReference type="ChEBI" id="CHEBI:30616"/>
    </ligand>
</feature>
<evidence type="ECO:0000256" key="9">
    <source>
        <dbReference type="ARBA" id="ARBA00023204"/>
    </source>
</evidence>
<dbReference type="InterPro" id="IPR041471">
    <property type="entry name" value="UvrB_inter"/>
</dbReference>
<evidence type="ECO:0000256" key="3">
    <source>
        <dbReference type="ARBA" id="ARBA00022490"/>
    </source>
</evidence>
<evidence type="ECO:0000256" key="6">
    <source>
        <dbReference type="ARBA" id="ARBA00022769"/>
    </source>
</evidence>
<feature type="domain" description="Helicase ATP-binding" evidence="17">
    <location>
        <begin position="31"/>
        <end position="188"/>
    </location>
</feature>
<dbReference type="GO" id="GO:0009432">
    <property type="term" value="P:SOS response"/>
    <property type="evidence" value="ECO:0007669"/>
    <property type="project" value="UniProtKB-UniRule"/>
</dbReference>
<dbReference type="Pfam" id="PF04851">
    <property type="entry name" value="ResIII"/>
    <property type="match status" value="1"/>
</dbReference>
<comment type="subunit">
    <text evidence="10 12 13">Forms a heterotetramer with UvrA during the search for lesions. Interacts with UvrC in an incision complex.</text>
</comment>
<evidence type="ECO:0000313" key="20">
    <source>
        <dbReference type="Proteomes" id="UP000516660"/>
    </source>
</evidence>
<dbReference type="SMART" id="SM00490">
    <property type="entry name" value="HELICc"/>
    <property type="match status" value="1"/>
</dbReference>
<dbReference type="GO" id="GO:0009381">
    <property type="term" value="F:excinuclease ABC activity"/>
    <property type="evidence" value="ECO:0007669"/>
    <property type="project" value="UniProtKB-UniRule"/>
</dbReference>
<feature type="region of interest" description="Disordered" evidence="15">
    <location>
        <begin position="607"/>
        <end position="633"/>
    </location>
</feature>
<keyword evidence="6 12" id="KW-0228">DNA excision</keyword>
<dbReference type="InterPro" id="IPR006935">
    <property type="entry name" value="Helicase/UvrB_N"/>
</dbReference>
<evidence type="ECO:0000259" key="18">
    <source>
        <dbReference type="PROSITE" id="PS51194"/>
    </source>
</evidence>
<evidence type="ECO:0000256" key="12">
    <source>
        <dbReference type="HAMAP-Rule" id="MF_00204"/>
    </source>
</evidence>
<reference evidence="19 20" key="1">
    <citation type="submission" date="2020-08" db="EMBL/GenBank/DDBJ databases">
        <title>Description of Clavibacter zhangzhiyonge sp. nov., a phytopathogenic actinobacterium isolated from barley seeds, causing leaf brown spot and decline.</title>
        <authorList>
            <person name="Tian Q."/>
            <person name="Chuan J."/>
            <person name="Zhao W."/>
            <person name="Li X."/>
        </authorList>
    </citation>
    <scope>NUCLEOTIDE SEQUENCE [LARGE SCALE GENOMIC DNA]</scope>
    <source>
        <strain evidence="19 20">DM1</strain>
    </source>
</reference>
<dbReference type="PROSITE" id="PS50151">
    <property type="entry name" value="UVR"/>
    <property type="match status" value="1"/>
</dbReference>
<organism evidence="19 20">
    <name type="scientific">Clavibacter zhangzhiyongii</name>
    <dbReference type="NCBI Taxonomy" id="2768071"/>
    <lineage>
        <taxon>Bacteria</taxon>
        <taxon>Bacillati</taxon>
        <taxon>Actinomycetota</taxon>
        <taxon>Actinomycetes</taxon>
        <taxon>Micrococcales</taxon>
        <taxon>Microbacteriaceae</taxon>
        <taxon>Clavibacter</taxon>
    </lineage>
</organism>
<dbReference type="InterPro" id="IPR024759">
    <property type="entry name" value="UvrB_YAD/RRR_dom"/>
</dbReference>
<dbReference type="InterPro" id="IPR014001">
    <property type="entry name" value="Helicase_ATP-bd"/>
</dbReference>
<evidence type="ECO:0000256" key="10">
    <source>
        <dbReference type="ARBA" id="ARBA00026033"/>
    </source>
</evidence>
<dbReference type="CDD" id="cd18790">
    <property type="entry name" value="SF2_C_UvrB"/>
    <property type="match status" value="1"/>
</dbReference>
<dbReference type="Gene3D" id="4.10.860.10">
    <property type="entry name" value="UVR domain"/>
    <property type="match status" value="1"/>
</dbReference>
<evidence type="ECO:0000256" key="15">
    <source>
        <dbReference type="SAM" id="MobiDB-lite"/>
    </source>
</evidence>
<dbReference type="InterPro" id="IPR027417">
    <property type="entry name" value="P-loop_NTPase"/>
</dbReference>
<dbReference type="Pfam" id="PF12344">
    <property type="entry name" value="UvrB"/>
    <property type="match status" value="1"/>
</dbReference>
<comment type="similarity">
    <text evidence="2 12 13">Belongs to the UvrB family.</text>
</comment>
<dbReference type="InterPro" id="IPR001943">
    <property type="entry name" value="UVR_dom"/>
</dbReference>
<evidence type="ECO:0000256" key="8">
    <source>
        <dbReference type="ARBA" id="ARBA00022881"/>
    </source>
</evidence>
<dbReference type="Pfam" id="PF17757">
    <property type="entry name" value="UvrB_inter"/>
    <property type="match status" value="1"/>
</dbReference>
<evidence type="ECO:0000256" key="11">
    <source>
        <dbReference type="ARBA" id="ARBA00029504"/>
    </source>
</evidence>
<dbReference type="SMART" id="SM00487">
    <property type="entry name" value="DEXDc"/>
    <property type="match status" value="1"/>
</dbReference>
<proteinExistence type="inferred from homology"/>
<keyword evidence="5 12" id="KW-0227">DNA damage</keyword>
<dbReference type="PANTHER" id="PTHR24029">
    <property type="entry name" value="UVRABC SYSTEM PROTEIN B"/>
    <property type="match status" value="1"/>
</dbReference>
<dbReference type="Pfam" id="PF00271">
    <property type="entry name" value="Helicase_C"/>
    <property type="match status" value="1"/>
</dbReference>
<dbReference type="InterPro" id="IPR036876">
    <property type="entry name" value="UVR_dom_sf"/>
</dbReference>
<evidence type="ECO:0000256" key="14">
    <source>
        <dbReference type="SAM" id="Coils"/>
    </source>
</evidence>
<dbReference type="Proteomes" id="UP000516660">
    <property type="component" value="Chromosome"/>
</dbReference>
<keyword evidence="7 12" id="KW-0067">ATP-binding</keyword>
<dbReference type="PROSITE" id="PS51194">
    <property type="entry name" value="HELICASE_CTER"/>
    <property type="match status" value="1"/>
</dbReference>
<comment type="subcellular location">
    <subcellularLocation>
        <location evidence="1 12 13">Cytoplasm</location>
    </subcellularLocation>
</comment>
<keyword evidence="4 12" id="KW-0547">Nucleotide-binding</keyword>
<dbReference type="Gene3D" id="3.40.50.300">
    <property type="entry name" value="P-loop containing nucleotide triphosphate hydrolases"/>
    <property type="match status" value="3"/>
</dbReference>
<dbReference type="InterPro" id="IPR004807">
    <property type="entry name" value="UvrB"/>
</dbReference>
<dbReference type="NCBIfam" id="NF003673">
    <property type="entry name" value="PRK05298.1"/>
    <property type="match status" value="1"/>
</dbReference>
<comment type="domain">
    <text evidence="12">The beta-hairpin motif is involved in DNA binding.</text>
</comment>
<dbReference type="GO" id="GO:0009380">
    <property type="term" value="C:excinuclease repair complex"/>
    <property type="evidence" value="ECO:0007669"/>
    <property type="project" value="InterPro"/>
</dbReference>
<dbReference type="InterPro" id="IPR001650">
    <property type="entry name" value="Helicase_C-like"/>
</dbReference>
<evidence type="ECO:0000259" key="16">
    <source>
        <dbReference type="PROSITE" id="PS50151"/>
    </source>
</evidence>
<accession>A0A7L7YZ49</accession>
<feature type="domain" description="Helicase C-terminal" evidence="18">
    <location>
        <begin position="434"/>
        <end position="587"/>
    </location>
</feature>
<dbReference type="KEGG" id="czh:H9X71_08790"/>
<evidence type="ECO:0000256" key="4">
    <source>
        <dbReference type="ARBA" id="ARBA00022741"/>
    </source>
</evidence>
<evidence type="ECO:0000259" key="17">
    <source>
        <dbReference type="PROSITE" id="PS51192"/>
    </source>
</evidence>
<dbReference type="Pfam" id="PF02151">
    <property type="entry name" value="UVR"/>
    <property type="match status" value="1"/>
</dbReference>
<keyword evidence="20" id="KW-1185">Reference proteome</keyword>
<evidence type="ECO:0000256" key="1">
    <source>
        <dbReference type="ARBA" id="ARBA00004496"/>
    </source>
</evidence>
<dbReference type="NCBIfam" id="TIGR00631">
    <property type="entry name" value="uvrb"/>
    <property type="match status" value="1"/>
</dbReference>
<dbReference type="GO" id="GO:0003677">
    <property type="term" value="F:DNA binding"/>
    <property type="evidence" value="ECO:0007669"/>
    <property type="project" value="UniProtKB-UniRule"/>
</dbReference>
<dbReference type="GO" id="GO:0005737">
    <property type="term" value="C:cytoplasm"/>
    <property type="evidence" value="ECO:0007669"/>
    <property type="project" value="UniProtKB-SubCell"/>
</dbReference>